<dbReference type="Gene3D" id="3.40.50.1220">
    <property type="entry name" value="TPP-binding domain"/>
    <property type="match status" value="1"/>
</dbReference>
<evidence type="ECO:0000256" key="4">
    <source>
        <dbReference type="PROSITE-ProRule" id="PRU00236"/>
    </source>
</evidence>
<dbReference type="Proteomes" id="UP001165667">
    <property type="component" value="Unassembled WGS sequence"/>
</dbReference>
<keyword evidence="2" id="KW-0808">Transferase</keyword>
<dbReference type="Pfam" id="PF02146">
    <property type="entry name" value="SIR2"/>
    <property type="match status" value="1"/>
</dbReference>
<dbReference type="EMBL" id="JAMOIM010000003">
    <property type="protein sequence ID" value="MCW6507571.1"/>
    <property type="molecule type" value="Genomic_DNA"/>
</dbReference>
<dbReference type="EC" id="2.3.1.286" evidence="1"/>
<sequence length="256" mass="27194">MPPRPDDPLRLAILCAEARRIVVLTGAGISTECGVPDFRSPGSPWLVHKPIGFADFLASPATRAEAWRRKFAMDDIYRDAKPGRGHRALVRMASTGRLVAVITQNIDGLHQAAGLDDDRLIELHGNGTFARCLGCERRFELVDVRQHLDETGMALDCGCGGFVKSATVAFGQPLRTGTIERAVAVARTCDLFVAIGSSLVVRPAASLPLVAQAAGAALVIVNREPTPLDGQADCVIHCDAGDALIGAAEILENHTS</sequence>
<comment type="caution">
    <text evidence="6">The sequence shown here is derived from an EMBL/GenBank/DDBJ whole genome shotgun (WGS) entry which is preliminary data.</text>
</comment>
<evidence type="ECO:0000313" key="6">
    <source>
        <dbReference type="EMBL" id="MCW6507571.1"/>
    </source>
</evidence>
<evidence type="ECO:0000259" key="5">
    <source>
        <dbReference type="PROSITE" id="PS50305"/>
    </source>
</evidence>
<dbReference type="PANTHER" id="PTHR11085:SF4">
    <property type="entry name" value="NAD-DEPENDENT PROTEIN DEACYLASE"/>
    <property type="match status" value="1"/>
</dbReference>
<keyword evidence="7" id="KW-1185">Reference proteome</keyword>
<proteinExistence type="predicted"/>
<name>A0AA41YUR5_9HYPH</name>
<dbReference type="PROSITE" id="PS50305">
    <property type="entry name" value="SIRTUIN"/>
    <property type="match status" value="1"/>
</dbReference>
<keyword evidence="3" id="KW-0520">NAD</keyword>
<dbReference type="RefSeq" id="WP_282583940.1">
    <property type="nucleotide sequence ID" value="NZ_JAMOIM010000003.1"/>
</dbReference>
<dbReference type="AlphaFoldDB" id="A0AA41YUR5"/>
<dbReference type="CDD" id="cd01407">
    <property type="entry name" value="SIR2-fam"/>
    <property type="match status" value="1"/>
</dbReference>
<dbReference type="SUPFAM" id="SSF52467">
    <property type="entry name" value="DHS-like NAD/FAD-binding domain"/>
    <property type="match status" value="1"/>
</dbReference>
<dbReference type="InterPro" id="IPR050134">
    <property type="entry name" value="NAD-dep_sirtuin_deacylases"/>
</dbReference>
<accession>A0AA41YUR5</accession>
<keyword evidence="4" id="KW-0862">Zinc</keyword>
<dbReference type="InterPro" id="IPR029035">
    <property type="entry name" value="DHS-like_NAD/FAD-binding_dom"/>
</dbReference>
<dbReference type="GO" id="GO:0070403">
    <property type="term" value="F:NAD+ binding"/>
    <property type="evidence" value="ECO:0007669"/>
    <property type="project" value="InterPro"/>
</dbReference>
<dbReference type="GO" id="GO:0046872">
    <property type="term" value="F:metal ion binding"/>
    <property type="evidence" value="ECO:0007669"/>
    <property type="project" value="UniProtKB-KW"/>
</dbReference>
<evidence type="ECO:0000256" key="3">
    <source>
        <dbReference type="ARBA" id="ARBA00023027"/>
    </source>
</evidence>
<feature type="binding site" evidence="4">
    <location>
        <position position="132"/>
    </location>
    <ligand>
        <name>Zn(2+)</name>
        <dbReference type="ChEBI" id="CHEBI:29105"/>
    </ligand>
</feature>
<dbReference type="Gene3D" id="3.30.1600.10">
    <property type="entry name" value="SIR2/SIRT2 'Small Domain"/>
    <property type="match status" value="1"/>
</dbReference>
<reference evidence="6" key="1">
    <citation type="submission" date="2022-05" db="EMBL/GenBank/DDBJ databases">
        <authorList>
            <person name="Pankratov T."/>
        </authorList>
    </citation>
    <scope>NUCLEOTIDE SEQUENCE</scope>
    <source>
        <strain evidence="6">BP6-180914</strain>
    </source>
</reference>
<protein>
    <recommendedName>
        <fullName evidence="1">protein acetyllysine N-acetyltransferase</fullName>
        <ecNumber evidence="1">2.3.1.286</ecNumber>
    </recommendedName>
</protein>
<evidence type="ECO:0000256" key="1">
    <source>
        <dbReference type="ARBA" id="ARBA00012928"/>
    </source>
</evidence>
<dbReference type="PANTHER" id="PTHR11085">
    <property type="entry name" value="NAD-DEPENDENT PROTEIN DEACYLASE SIRTUIN-5, MITOCHONDRIAL-RELATED"/>
    <property type="match status" value="1"/>
</dbReference>
<dbReference type="InterPro" id="IPR026590">
    <property type="entry name" value="Ssirtuin_cat_dom"/>
</dbReference>
<organism evidence="6 7">
    <name type="scientific">Lichenifustis flavocetrariae</name>
    <dbReference type="NCBI Taxonomy" id="2949735"/>
    <lineage>
        <taxon>Bacteria</taxon>
        <taxon>Pseudomonadati</taxon>
        <taxon>Pseudomonadota</taxon>
        <taxon>Alphaproteobacteria</taxon>
        <taxon>Hyphomicrobiales</taxon>
        <taxon>Lichenihabitantaceae</taxon>
        <taxon>Lichenifustis</taxon>
    </lineage>
</organism>
<dbReference type="InterPro" id="IPR026591">
    <property type="entry name" value="Sirtuin_cat_small_dom_sf"/>
</dbReference>
<keyword evidence="4" id="KW-0479">Metal-binding</keyword>
<feature type="active site" description="Proton acceptor" evidence="4">
    <location>
        <position position="124"/>
    </location>
</feature>
<feature type="binding site" evidence="4">
    <location>
        <position position="157"/>
    </location>
    <ligand>
        <name>Zn(2+)</name>
        <dbReference type="ChEBI" id="CHEBI:29105"/>
    </ligand>
</feature>
<feature type="binding site" evidence="4">
    <location>
        <position position="135"/>
    </location>
    <ligand>
        <name>Zn(2+)</name>
        <dbReference type="ChEBI" id="CHEBI:29105"/>
    </ligand>
</feature>
<dbReference type="InterPro" id="IPR003000">
    <property type="entry name" value="Sirtuin"/>
</dbReference>
<evidence type="ECO:0000256" key="2">
    <source>
        <dbReference type="ARBA" id="ARBA00022679"/>
    </source>
</evidence>
<evidence type="ECO:0000313" key="7">
    <source>
        <dbReference type="Proteomes" id="UP001165667"/>
    </source>
</evidence>
<gene>
    <name evidence="6" type="ORF">M8523_06000</name>
</gene>
<dbReference type="GO" id="GO:0017136">
    <property type="term" value="F:histone deacetylase activity, NAD-dependent"/>
    <property type="evidence" value="ECO:0007669"/>
    <property type="project" value="TreeGrafter"/>
</dbReference>
<feature type="domain" description="Deacetylase sirtuin-type" evidence="5">
    <location>
        <begin position="1"/>
        <end position="254"/>
    </location>
</feature>
<feature type="binding site" evidence="4">
    <location>
        <position position="159"/>
    </location>
    <ligand>
        <name>Zn(2+)</name>
        <dbReference type="ChEBI" id="CHEBI:29105"/>
    </ligand>
</feature>